<accession>A0A7I8JNE4</accession>
<evidence type="ECO:0000313" key="2">
    <source>
        <dbReference type="Proteomes" id="UP001189122"/>
    </source>
</evidence>
<name>A0A7I8JNE4_SPIIN</name>
<dbReference type="EMBL" id="CACRZD030000015">
    <property type="protein sequence ID" value="CAA6671305.1"/>
    <property type="molecule type" value="Genomic_DNA"/>
</dbReference>
<organism evidence="1">
    <name type="scientific">Spirodela intermedia</name>
    <name type="common">Intermediate duckweed</name>
    <dbReference type="NCBI Taxonomy" id="51605"/>
    <lineage>
        <taxon>Eukaryota</taxon>
        <taxon>Viridiplantae</taxon>
        <taxon>Streptophyta</taxon>
        <taxon>Embryophyta</taxon>
        <taxon>Tracheophyta</taxon>
        <taxon>Spermatophyta</taxon>
        <taxon>Magnoliopsida</taxon>
        <taxon>Liliopsida</taxon>
        <taxon>Araceae</taxon>
        <taxon>Lemnoideae</taxon>
        <taxon>Spirodela</taxon>
    </lineage>
</organism>
<dbReference type="AlphaFoldDB" id="A0A7I8JNE4"/>
<dbReference type="EMBL" id="LR743602">
    <property type="protein sequence ID" value="CAA2632073.1"/>
    <property type="molecule type" value="Genomic_DNA"/>
</dbReference>
<proteinExistence type="predicted"/>
<sequence>MAAASTALKLGSDVMATVAALTVSANDGGSCCTGAAIEWAKCGCSANNRRKKNLMREAG</sequence>
<keyword evidence="2" id="KW-1185">Reference proteome</keyword>
<gene>
    <name evidence="1" type="ORF">SI7747_15017713</name>
</gene>
<reference evidence="1 2" key="1">
    <citation type="submission" date="2019-12" db="EMBL/GenBank/DDBJ databases">
        <authorList>
            <person name="Scholz U."/>
            <person name="Mascher M."/>
            <person name="Fiebig A."/>
        </authorList>
    </citation>
    <scope>NUCLEOTIDE SEQUENCE</scope>
</reference>
<protein>
    <submittedName>
        <fullName evidence="1">Uncharacterized protein</fullName>
    </submittedName>
</protein>
<dbReference type="Proteomes" id="UP001189122">
    <property type="component" value="Unassembled WGS sequence"/>
</dbReference>
<evidence type="ECO:0000313" key="1">
    <source>
        <dbReference type="EMBL" id="CAA2632073.1"/>
    </source>
</evidence>